<protein>
    <recommendedName>
        <fullName evidence="4">Integral membrane protein</fullName>
    </recommendedName>
</protein>
<name>V6Q3B2_9ENTE</name>
<keyword evidence="1" id="KW-0812">Transmembrane</keyword>
<dbReference type="eggNOG" id="COG4858">
    <property type="taxonomic scope" value="Bacteria"/>
</dbReference>
<evidence type="ECO:0008006" key="4">
    <source>
        <dbReference type="Google" id="ProtNLM"/>
    </source>
</evidence>
<reference evidence="2 3" key="1">
    <citation type="journal article" date="2013" name="Genome Announc.">
        <title>High-Quality Draft Genome Sequence of Vagococcus lutrae Strain LBD1, Isolated from the Largemouth Bass Micropterus salmoides.</title>
        <authorList>
            <person name="Lebreton F."/>
            <person name="Valentino M.D."/>
            <person name="Duncan L.B."/>
            <person name="Zeng Q."/>
            <person name="Manson McGuire A."/>
            <person name="Earl A.M."/>
            <person name="Gilmore M.S."/>
        </authorList>
    </citation>
    <scope>NUCLEOTIDE SEQUENCE [LARGE SCALE GENOMIC DNA]</scope>
    <source>
        <strain evidence="2 3">LBD1</strain>
    </source>
</reference>
<dbReference type="Proteomes" id="UP000018126">
    <property type="component" value="Unassembled WGS sequence"/>
</dbReference>
<comment type="caution">
    <text evidence="2">The sequence shown here is derived from an EMBL/GenBank/DDBJ whole genome shotgun (WGS) entry which is preliminary data.</text>
</comment>
<evidence type="ECO:0000313" key="2">
    <source>
        <dbReference type="EMBL" id="EST89140.1"/>
    </source>
</evidence>
<feature type="transmembrane region" description="Helical" evidence="1">
    <location>
        <begin position="197"/>
        <end position="218"/>
    </location>
</feature>
<dbReference type="EMBL" id="AYSH01000020">
    <property type="protein sequence ID" value="EST89140.1"/>
    <property type="molecule type" value="Genomic_DNA"/>
</dbReference>
<dbReference type="SUPFAM" id="SSF158560">
    <property type="entry name" value="BH3980-like"/>
    <property type="match status" value="1"/>
</dbReference>
<dbReference type="InterPro" id="IPR009214">
    <property type="entry name" value="DUF1129"/>
</dbReference>
<dbReference type="STRING" id="1408226.T233_01588"/>
<gene>
    <name evidence="2" type="ORF">T233_01588</name>
</gene>
<keyword evidence="1" id="KW-0472">Membrane</keyword>
<accession>V6Q3B2</accession>
<proteinExistence type="predicted"/>
<keyword evidence="3" id="KW-1185">Reference proteome</keyword>
<dbReference type="Pfam" id="PF06570">
    <property type="entry name" value="DUF1129"/>
    <property type="match status" value="1"/>
</dbReference>
<dbReference type="PIRSF" id="PIRSF033111">
    <property type="entry name" value="UCP033111"/>
    <property type="match status" value="1"/>
</dbReference>
<organism evidence="2 3">
    <name type="scientific">Vagococcus lutrae LBD1</name>
    <dbReference type="NCBI Taxonomy" id="1408226"/>
    <lineage>
        <taxon>Bacteria</taxon>
        <taxon>Bacillati</taxon>
        <taxon>Bacillota</taxon>
        <taxon>Bacilli</taxon>
        <taxon>Lactobacillales</taxon>
        <taxon>Enterococcaceae</taxon>
        <taxon>Vagococcus</taxon>
    </lineage>
</organism>
<feature type="transmembrane region" description="Helical" evidence="1">
    <location>
        <begin position="96"/>
        <end position="118"/>
    </location>
</feature>
<evidence type="ECO:0000256" key="1">
    <source>
        <dbReference type="SAM" id="Phobius"/>
    </source>
</evidence>
<dbReference type="PATRIC" id="fig|1408226.3.peg.1545"/>
<feature type="transmembrane region" description="Helical" evidence="1">
    <location>
        <begin position="172"/>
        <end position="191"/>
    </location>
</feature>
<keyword evidence="1" id="KW-1133">Transmembrane helix</keyword>
<sequence length="232" mass="26275">MEEQDLLRQMMAKNRELEKQLTKRNEQYIFDLKKAMNVANLSEEEKVKVLDEMLTPLVEGQKTGKTARQLFGTVSERLEVILNAPKPSRLGSRNELWLDNSLLMFGFLSLMAGLLPMLSKTPTTSQQGGLFTLLIGSISGGYAFYLIYKYIYSYDHPDADKSKKPGIWKSMLLMAGIMLGWMVVFMLTAFIPPAINIVFQPAVYVVIGAGALALRYYLRKKLNLTGSMFIRQ</sequence>
<dbReference type="AlphaFoldDB" id="V6Q3B2"/>
<feature type="transmembrane region" description="Helical" evidence="1">
    <location>
        <begin position="130"/>
        <end position="151"/>
    </location>
</feature>
<evidence type="ECO:0000313" key="3">
    <source>
        <dbReference type="Proteomes" id="UP000018126"/>
    </source>
</evidence>